<evidence type="ECO:0000313" key="5">
    <source>
        <dbReference type="EMBL" id="MDA7026943.1"/>
    </source>
</evidence>
<keyword evidence="2 4" id="KW-0547">Nucleotide-binding</keyword>
<evidence type="ECO:0000256" key="4">
    <source>
        <dbReference type="RuleBase" id="RU361279"/>
    </source>
</evidence>
<evidence type="ECO:0000256" key="1">
    <source>
        <dbReference type="ARBA" id="ARBA00010638"/>
    </source>
</evidence>
<dbReference type="SUPFAM" id="SSF100950">
    <property type="entry name" value="NagB/RpiA/CoA transferase-like"/>
    <property type="match status" value="1"/>
</dbReference>
<protein>
    <recommendedName>
        <fullName evidence="4">5-formyltetrahydrofolate cyclo-ligase</fullName>
        <ecNumber evidence="4">6.3.3.2</ecNumber>
    </recommendedName>
</protein>
<organism evidence="5 6">
    <name type="scientific">Bacillus changyiensis</name>
    <dbReference type="NCBI Taxonomy" id="3004103"/>
    <lineage>
        <taxon>Bacteria</taxon>
        <taxon>Bacillati</taxon>
        <taxon>Bacillota</taxon>
        <taxon>Bacilli</taxon>
        <taxon>Bacillales</taxon>
        <taxon>Bacillaceae</taxon>
        <taxon>Bacillus</taxon>
    </lineage>
</organism>
<keyword evidence="6" id="KW-1185">Reference proteome</keyword>
<dbReference type="NCBIfam" id="TIGR02727">
    <property type="entry name" value="MTHFS_bact"/>
    <property type="match status" value="1"/>
</dbReference>
<dbReference type="Gene3D" id="3.40.50.10420">
    <property type="entry name" value="NagB/RpiA/CoA transferase-like"/>
    <property type="match status" value="1"/>
</dbReference>
<dbReference type="EMBL" id="JAQKAB010000006">
    <property type="protein sequence ID" value="MDA7026943.1"/>
    <property type="molecule type" value="Genomic_DNA"/>
</dbReference>
<comment type="cofactor">
    <cofactor evidence="4">
        <name>Mg(2+)</name>
        <dbReference type="ChEBI" id="CHEBI:18420"/>
    </cofactor>
</comment>
<dbReference type="InterPro" id="IPR024185">
    <property type="entry name" value="FTHF_cligase-like_sf"/>
</dbReference>
<comment type="catalytic activity">
    <reaction evidence="4">
        <text>(6S)-5-formyl-5,6,7,8-tetrahydrofolate + ATP = (6R)-5,10-methenyltetrahydrofolate + ADP + phosphate</text>
        <dbReference type="Rhea" id="RHEA:10488"/>
        <dbReference type="ChEBI" id="CHEBI:30616"/>
        <dbReference type="ChEBI" id="CHEBI:43474"/>
        <dbReference type="ChEBI" id="CHEBI:57455"/>
        <dbReference type="ChEBI" id="CHEBI:57457"/>
        <dbReference type="ChEBI" id="CHEBI:456216"/>
        <dbReference type="EC" id="6.3.3.2"/>
    </reaction>
</comment>
<comment type="similarity">
    <text evidence="1 4">Belongs to the 5-formyltetrahydrofolate cyclo-ligase family.</text>
</comment>
<evidence type="ECO:0000256" key="2">
    <source>
        <dbReference type="ARBA" id="ARBA00022741"/>
    </source>
</evidence>
<reference evidence="5 6" key="1">
    <citation type="submission" date="2023-01" db="EMBL/GenBank/DDBJ databases">
        <title>Bacillus changyiensis sp. nov., isolated from a coastal deposit.</title>
        <authorList>
            <person name="Xiao G."/>
            <person name="Lai Q."/>
            <person name="Hu Z."/>
            <person name="Shao Z."/>
        </authorList>
    </citation>
    <scope>NUCLEOTIDE SEQUENCE [LARGE SCALE GENOMIC DNA]</scope>
    <source>
        <strain evidence="5 6">CLL-7-23</strain>
    </source>
</reference>
<keyword evidence="4" id="KW-0460">Magnesium</keyword>
<dbReference type="RefSeq" id="WP_271340807.1">
    <property type="nucleotide sequence ID" value="NZ_JAQKAB010000006.1"/>
</dbReference>
<dbReference type="InterPro" id="IPR037171">
    <property type="entry name" value="NagB/RpiA_transferase-like"/>
</dbReference>
<evidence type="ECO:0000256" key="3">
    <source>
        <dbReference type="ARBA" id="ARBA00022840"/>
    </source>
</evidence>
<dbReference type="PANTHER" id="PTHR23407:SF1">
    <property type="entry name" value="5-FORMYLTETRAHYDROFOLATE CYCLO-LIGASE"/>
    <property type="match status" value="1"/>
</dbReference>
<keyword evidence="3 4" id="KW-0067">ATP-binding</keyword>
<dbReference type="GO" id="GO:0030272">
    <property type="term" value="F:5-formyltetrahydrofolate cyclo-ligase activity"/>
    <property type="evidence" value="ECO:0007669"/>
    <property type="project" value="UniProtKB-EC"/>
</dbReference>
<dbReference type="EC" id="6.3.3.2" evidence="4"/>
<sequence length="191" mass="22449">MKRFLRNTMRSKLEQLTDQEFQEKVEAIHQALFQSKVWKESSVIALTISRKLEIPTKPIIKRAWQEGKIVCIPKCFPETHEMHFRCFKNENELEVVYFGLLEPIMNKTELVSQEDIDFILVPGICFDRNGYRIGYGGGYYDRYLSSYRNKTSSLAFQCQMIDQVPHEKHDIPVDQIFTEVVTLICKESPDF</sequence>
<dbReference type="InterPro" id="IPR002698">
    <property type="entry name" value="FTHF_cligase"/>
</dbReference>
<proteinExistence type="inferred from homology"/>
<dbReference type="PIRSF" id="PIRSF006806">
    <property type="entry name" value="FTHF_cligase"/>
    <property type="match status" value="1"/>
</dbReference>
<accession>A0ABT4X3S5</accession>
<name>A0ABT4X3S5_9BACI</name>
<comment type="caution">
    <text evidence="5">The sequence shown here is derived from an EMBL/GenBank/DDBJ whole genome shotgun (WGS) entry which is preliminary data.</text>
</comment>
<keyword evidence="4" id="KW-0479">Metal-binding</keyword>
<evidence type="ECO:0000313" key="6">
    <source>
        <dbReference type="Proteomes" id="UP001211894"/>
    </source>
</evidence>
<gene>
    <name evidence="5" type="ORF">PJ311_10020</name>
</gene>
<keyword evidence="5" id="KW-0436">Ligase</keyword>
<dbReference type="Proteomes" id="UP001211894">
    <property type="component" value="Unassembled WGS sequence"/>
</dbReference>
<dbReference type="PANTHER" id="PTHR23407">
    <property type="entry name" value="ATPASE INHIBITOR/5-FORMYLTETRAHYDROFOLATE CYCLO-LIGASE"/>
    <property type="match status" value="1"/>
</dbReference>
<dbReference type="Pfam" id="PF01812">
    <property type="entry name" value="5-FTHF_cyc-lig"/>
    <property type="match status" value="1"/>
</dbReference>